<dbReference type="CDD" id="cd03443">
    <property type="entry name" value="PaaI_thioesterase"/>
    <property type="match status" value="1"/>
</dbReference>
<feature type="domain" description="Thioesterase" evidence="3">
    <location>
        <begin position="63"/>
        <end position="138"/>
    </location>
</feature>
<evidence type="ECO:0000259" key="3">
    <source>
        <dbReference type="Pfam" id="PF03061"/>
    </source>
</evidence>
<protein>
    <recommendedName>
        <fullName evidence="3">Thioesterase domain-containing protein</fullName>
    </recommendedName>
</protein>
<dbReference type="Pfam" id="PF03061">
    <property type="entry name" value="4HBT"/>
    <property type="match status" value="1"/>
</dbReference>
<evidence type="ECO:0000256" key="1">
    <source>
        <dbReference type="ARBA" id="ARBA00008324"/>
    </source>
</evidence>
<comment type="caution">
    <text evidence="4">The sequence shown here is derived from an EMBL/GenBank/DDBJ whole genome shotgun (WGS) entry which is preliminary data.</text>
</comment>
<name>A0ABQ1ES65_SPHSA</name>
<dbReference type="Proteomes" id="UP000628109">
    <property type="component" value="Unassembled WGS sequence"/>
</dbReference>
<evidence type="ECO:0000313" key="5">
    <source>
        <dbReference type="Proteomes" id="UP000628109"/>
    </source>
</evidence>
<keyword evidence="2" id="KW-0378">Hydrolase</keyword>
<dbReference type="InterPro" id="IPR029069">
    <property type="entry name" value="HotDog_dom_sf"/>
</dbReference>
<accession>A0ABQ1ES65</accession>
<dbReference type="Gene3D" id="3.10.129.10">
    <property type="entry name" value="Hotdog Thioesterase"/>
    <property type="match status" value="1"/>
</dbReference>
<proteinExistence type="inferred from homology"/>
<gene>
    <name evidence="4" type="ORF">GCM10019071_10350</name>
</gene>
<sequence>MSDGAGHLSPVAEGPWAGWSCWTDTAPGTFLDSAIGTSYSRSDAAGRATVMLESLPSHANRLGALHGGFLAGFADHAYFAALAAMGRPEQAAAVTVDLSMQYCGSGKIGPVLRAEVELLRETGRLMFLRLTISQDDDLIAASTATVRKAPEPKKPLPG</sequence>
<dbReference type="PANTHER" id="PTHR21660">
    <property type="entry name" value="THIOESTERASE SUPERFAMILY MEMBER-RELATED"/>
    <property type="match status" value="1"/>
</dbReference>
<comment type="similarity">
    <text evidence="1">Belongs to the thioesterase PaaI family.</text>
</comment>
<dbReference type="InterPro" id="IPR039298">
    <property type="entry name" value="ACOT13"/>
</dbReference>
<dbReference type="SUPFAM" id="SSF54637">
    <property type="entry name" value="Thioesterase/thiol ester dehydrase-isomerase"/>
    <property type="match status" value="1"/>
</dbReference>
<organism evidence="4 5">
    <name type="scientific">Sphingobium fuliginis (strain ATCC 27551)</name>
    <dbReference type="NCBI Taxonomy" id="336203"/>
    <lineage>
        <taxon>Bacteria</taxon>
        <taxon>Pseudomonadati</taxon>
        <taxon>Pseudomonadota</taxon>
        <taxon>Alphaproteobacteria</taxon>
        <taxon>Sphingomonadales</taxon>
        <taxon>Sphingomonadaceae</taxon>
        <taxon>Sphingobium</taxon>
    </lineage>
</organism>
<reference evidence="5" key="1">
    <citation type="journal article" date="2019" name="Int. J. Syst. Evol. Microbiol.">
        <title>The Global Catalogue of Microorganisms (GCM) 10K type strain sequencing project: providing services to taxonomists for standard genome sequencing and annotation.</title>
        <authorList>
            <consortium name="The Broad Institute Genomics Platform"/>
            <consortium name="The Broad Institute Genome Sequencing Center for Infectious Disease"/>
            <person name="Wu L."/>
            <person name="Ma J."/>
        </authorList>
    </citation>
    <scope>NUCLEOTIDE SEQUENCE [LARGE SCALE GENOMIC DNA]</scope>
    <source>
        <strain evidence="5">CCM 7327</strain>
    </source>
</reference>
<evidence type="ECO:0000313" key="4">
    <source>
        <dbReference type="EMBL" id="GFZ83686.1"/>
    </source>
</evidence>
<keyword evidence="5" id="KW-1185">Reference proteome</keyword>
<dbReference type="PANTHER" id="PTHR21660:SF1">
    <property type="entry name" value="ACYL-COENZYME A THIOESTERASE 13"/>
    <property type="match status" value="1"/>
</dbReference>
<evidence type="ECO:0000256" key="2">
    <source>
        <dbReference type="ARBA" id="ARBA00022801"/>
    </source>
</evidence>
<dbReference type="EMBL" id="BMDU01000002">
    <property type="protein sequence ID" value="GFZ83686.1"/>
    <property type="molecule type" value="Genomic_DNA"/>
</dbReference>
<dbReference type="InterPro" id="IPR006683">
    <property type="entry name" value="Thioestr_dom"/>
</dbReference>